<evidence type="ECO:0000256" key="2">
    <source>
        <dbReference type="ARBA" id="ARBA00022801"/>
    </source>
</evidence>
<reference evidence="4 5" key="1">
    <citation type="submission" date="2024-02" db="EMBL/GenBank/DDBJ databases">
        <authorList>
            <person name="Chen Y."/>
            <person name="Shah S."/>
            <person name="Dougan E. K."/>
            <person name="Thang M."/>
            <person name="Chan C."/>
        </authorList>
    </citation>
    <scope>NUCLEOTIDE SEQUENCE [LARGE SCALE GENOMIC DNA]</scope>
</reference>
<dbReference type="PANTHER" id="PTHR42721">
    <property type="entry name" value="SUGAR HYDROLASE-RELATED"/>
    <property type="match status" value="1"/>
</dbReference>
<evidence type="ECO:0000259" key="3">
    <source>
        <dbReference type="Pfam" id="PF00933"/>
    </source>
</evidence>
<dbReference type="PANTHER" id="PTHR42721:SF3">
    <property type="entry name" value="BETA-D-XYLOSIDASE 5-RELATED"/>
    <property type="match status" value="1"/>
</dbReference>
<dbReference type="EMBL" id="CAXAMM010041772">
    <property type="protein sequence ID" value="CAK9101125.1"/>
    <property type="molecule type" value="Genomic_DNA"/>
</dbReference>
<name>A0ABP0RNN1_9DINO</name>
<comment type="caution">
    <text evidence="4">The sequence shown here is derived from an EMBL/GenBank/DDBJ whole genome shotgun (WGS) entry which is preliminary data.</text>
</comment>
<keyword evidence="2" id="KW-0378">Hydrolase</keyword>
<accession>A0ABP0RNN1</accession>
<dbReference type="Gene3D" id="3.20.20.300">
    <property type="entry name" value="Glycoside hydrolase, family 3, N-terminal domain"/>
    <property type="match status" value="1"/>
</dbReference>
<dbReference type="Pfam" id="PF00933">
    <property type="entry name" value="Glyco_hydro_3"/>
    <property type="match status" value="1"/>
</dbReference>
<dbReference type="InterPro" id="IPR044993">
    <property type="entry name" value="BXL"/>
</dbReference>
<gene>
    <name evidence="4" type="ORF">SCF082_LOCUS47293</name>
</gene>
<protein>
    <submittedName>
        <fullName evidence="4">4-beta-D-xylan xylohydrolase) (Xylan 1</fullName>
    </submittedName>
</protein>
<dbReference type="InterPro" id="IPR036962">
    <property type="entry name" value="Glyco_hydro_3_N_sf"/>
</dbReference>
<dbReference type="SUPFAM" id="SSF51445">
    <property type="entry name" value="(Trans)glycosidases"/>
    <property type="match status" value="1"/>
</dbReference>
<organism evidence="4 5">
    <name type="scientific">Durusdinium trenchii</name>
    <dbReference type="NCBI Taxonomy" id="1381693"/>
    <lineage>
        <taxon>Eukaryota</taxon>
        <taxon>Sar</taxon>
        <taxon>Alveolata</taxon>
        <taxon>Dinophyceae</taxon>
        <taxon>Suessiales</taxon>
        <taxon>Symbiodiniaceae</taxon>
        <taxon>Durusdinium</taxon>
    </lineage>
</organism>
<dbReference type="InterPro" id="IPR017853">
    <property type="entry name" value="GH"/>
</dbReference>
<sequence length="374" mass="40873">MGFRLKGAVPAALGFLGAQATPNWHGCVDHKAASLPYCDTTLSVEKRLDDLMSRLSLEEKIQQITPDASLGGTCTTFTTGKAEIGLPPWLWLVETNTGVDAACPAENHCVTNFMGPMGMAASFNRTSWHLKGYVMGTEQRALSNIGASRFHPDHKNPVCLTAFGPNINIVRDPRFGRNSELASEDPFLSGTYAVHMVSGMQQRDENGYKKTAAYLKHYTAYSTEANRGHDTYNISTYDFFDTYLAQYKLAFSAQPTGVMCSYNAENGRPSCANDFILNELRSWNPDAHVTTDCGAVGNLKGPPVNAPDDVHAAAMALMNGTDLEMGDTFFTSLSKAIDLGLATKERLEEAVRRSFKVHFEVGRFDPANATAWAQ</sequence>
<dbReference type="Proteomes" id="UP001642464">
    <property type="component" value="Unassembled WGS sequence"/>
</dbReference>
<evidence type="ECO:0000313" key="5">
    <source>
        <dbReference type="Proteomes" id="UP001642464"/>
    </source>
</evidence>
<evidence type="ECO:0000313" key="4">
    <source>
        <dbReference type="EMBL" id="CAK9101125.1"/>
    </source>
</evidence>
<keyword evidence="5" id="KW-1185">Reference proteome</keyword>
<proteinExistence type="inferred from homology"/>
<evidence type="ECO:0000256" key="1">
    <source>
        <dbReference type="ARBA" id="ARBA00005336"/>
    </source>
</evidence>
<dbReference type="InterPro" id="IPR001764">
    <property type="entry name" value="Glyco_hydro_3_N"/>
</dbReference>
<comment type="similarity">
    <text evidence="1">Belongs to the glycosyl hydrolase 3 family.</text>
</comment>
<feature type="domain" description="Glycoside hydrolase family 3 N-terminal" evidence="3">
    <location>
        <begin position="161"/>
        <end position="353"/>
    </location>
</feature>
<feature type="non-terminal residue" evidence="4">
    <location>
        <position position="374"/>
    </location>
</feature>